<dbReference type="Proteomes" id="UP001565220">
    <property type="component" value="Unassembled WGS sequence"/>
</dbReference>
<evidence type="ECO:0000313" key="2">
    <source>
        <dbReference type="EMBL" id="MEY8763753.1"/>
    </source>
</evidence>
<accession>A0ABV4DWX9</accession>
<protein>
    <recommendedName>
        <fullName evidence="4">Na+/glutamate symporter</fullName>
    </recommendedName>
</protein>
<reference evidence="2 3" key="1">
    <citation type="submission" date="2024-08" db="EMBL/GenBank/DDBJ databases">
        <title>Clostridium lapicellarii sp. nov., and Clostridium renhuaiense sp. nov., two species isolated from the mud in a fermentation cellar used for producing sauce-flavour Chinese liquors.</title>
        <authorList>
            <person name="Yang F."/>
            <person name="Wang H."/>
            <person name="Chen L.Q."/>
            <person name="Zhou N."/>
            <person name="Lu J.J."/>
            <person name="Pu X.X."/>
            <person name="Wan B."/>
            <person name="Wang L."/>
            <person name="Liu S.J."/>
        </authorList>
    </citation>
    <scope>NUCLEOTIDE SEQUENCE [LARGE SCALE GENOMIC DNA]</scope>
    <source>
        <strain evidence="2 3">MT-113</strain>
    </source>
</reference>
<sequence>MVFTSVECFLIVMAFLLIGEVVSEKTKAYVPSVFISAVLFLIGFWTFAPKDIVVRASFGKEFIQITMSLLLVHLGTLMSLRKLIAQWKAVVVAVCGICGIMALTMSVGLLLFDWHTVIAATPPLTGGIVAALLMSEGLKAKGITTLAVLPIAMFITHSFFGYPITSWCLKKEGKRIVKGFRESGPDPKVIKEGSMFQDEGNSRKKLIPALPEAYQTAPMILFKVILVSMLAGWLSKLTGGAVNQYVICLILGVVFCELGFLEEQSLVKAGVFNWLIAGLLAYVFSQLSSVTPSQLLGIIGPIIVLIILGILGMFIMSMLVGRHLGFSKEMAFACALTALFGFPADYVITTEVCKSIGTTEEEKNYLIDILLPRMLVGGFMTVSIASVIIASIFLKLL</sequence>
<evidence type="ECO:0000313" key="3">
    <source>
        <dbReference type="Proteomes" id="UP001565220"/>
    </source>
</evidence>
<feature type="transmembrane region" description="Helical" evidence="1">
    <location>
        <begin position="272"/>
        <end position="289"/>
    </location>
</feature>
<feature type="transmembrane region" description="Helical" evidence="1">
    <location>
        <begin position="65"/>
        <end position="84"/>
    </location>
</feature>
<proteinExistence type="predicted"/>
<keyword evidence="1" id="KW-0472">Membrane</keyword>
<name>A0ABV4DWX9_9CLOT</name>
<keyword evidence="1" id="KW-0812">Transmembrane</keyword>
<dbReference type="CDD" id="cd21416">
    <property type="entry name" value="HDC_protein"/>
    <property type="match status" value="1"/>
</dbReference>
<feature type="transmembrane region" description="Helical" evidence="1">
    <location>
        <begin position="241"/>
        <end position="260"/>
    </location>
</feature>
<dbReference type="EMBL" id="JBGFFE010000011">
    <property type="protein sequence ID" value="MEY8763753.1"/>
    <property type="molecule type" value="Genomic_DNA"/>
</dbReference>
<comment type="caution">
    <text evidence="2">The sequence shown here is derived from an EMBL/GenBank/DDBJ whole genome shotgun (WGS) entry which is preliminary data.</text>
</comment>
<keyword evidence="3" id="KW-1185">Reference proteome</keyword>
<dbReference type="RefSeq" id="WP_369868967.1">
    <property type="nucleotide sequence ID" value="NZ_JBGFFE010000011.1"/>
</dbReference>
<feature type="transmembrane region" description="Helical" evidence="1">
    <location>
        <begin position="369"/>
        <end position="394"/>
    </location>
</feature>
<evidence type="ECO:0008006" key="4">
    <source>
        <dbReference type="Google" id="ProtNLM"/>
    </source>
</evidence>
<dbReference type="InterPro" id="IPR049576">
    <property type="entry name" value="HDC-like"/>
</dbReference>
<evidence type="ECO:0000256" key="1">
    <source>
        <dbReference type="SAM" id="Phobius"/>
    </source>
</evidence>
<feature type="transmembrane region" description="Helical" evidence="1">
    <location>
        <begin position="213"/>
        <end position="235"/>
    </location>
</feature>
<feature type="transmembrane region" description="Helical" evidence="1">
    <location>
        <begin position="147"/>
        <end position="169"/>
    </location>
</feature>
<keyword evidence="1" id="KW-1133">Transmembrane helix</keyword>
<organism evidence="2 3">
    <name type="scientific">Clostridium lapidicellarium</name>
    <dbReference type="NCBI Taxonomy" id="3240931"/>
    <lineage>
        <taxon>Bacteria</taxon>
        <taxon>Bacillati</taxon>
        <taxon>Bacillota</taxon>
        <taxon>Clostridia</taxon>
        <taxon>Eubacteriales</taxon>
        <taxon>Clostridiaceae</taxon>
        <taxon>Clostridium</taxon>
    </lineage>
</organism>
<feature type="transmembrane region" description="Helical" evidence="1">
    <location>
        <begin position="295"/>
        <end position="319"/>
    </location>
</feature>
<feature type="transmembrane region" description="Helical" evidence="1">
    <location>
        <begin position="33"/>
        <end position="53"/>
    </location>
</feature>
<feature type="transmembrane region" description="Helical" evidence="1">
    <location>
        <begin position="117"/>
        <end position="135"/>
    </location>
</feature>
<gene>
    <name evidence="2" type="ORF">AB8S09_08885</name>
</gene>
<feature type="transmembrane region" description="Helical" evidence="1">
    <location>
        <begin position="90"/>
        <end position="112"/>
    </location>
</feature>